<sequence length="74" mass="8405">MLRSRWSLVIGLGIPVIAIVVVPPFIANTQVTVFGIPFLFFWMFAWFPLTSVCLGISWFGFDRRHYLTPDGAQS</sequence>
<reference evidence="2 3" key="2">
    <citation type="submission" date="2019-08" db="EMBL/GenBank/DDBJ databases">
        <title>Jejuicoccus antrihumi gen. nov., sp. nov., a new member of the family Dermacoccaceae isolated from a cave.</title>
        <authorList>
            <person name="Schumann P."/>
            <person name="Kim I.S."/>
        </authorList>
    </citation>
    <scope>NUCLEOTIDE SEQUENCE [LARGE SCALE GENOMIC DNA]</scope>
    <source>
        <strain evidence="2 3">C5-26</strain>
    </source>
</reference>
<dbReference type="RefSeq" id="WP_146317717.1">
    <property type="nucleotide sequence ID" value="NZ_VCQV01000021.1"/>
</dbReference>
<dbReference type="OrthoDB" id="7275924at2"/>
<evidence type="ECO:0000256" key="1">
    <source>
        <dbReference type="SAM" id="Phobius"/>
    </source>
</evidence>
<feature type="transmembrane region" description="Helical" evidence="1">
    <location>
        <begin position="7"/>
        <end position="27"/>
    </location>
</feature>
<reference evidence="2 3" key="1">
    <citation type="submission" date="2019-05" db="EMBL/GenBank/DDBJ databases">
        <authorList>
            <person name="Lee S.D."/>
        </authorList>
    </citation>
    <scope>NUCLEOTIDE SEQUENCE [LARGE SCALE GENOMIC DNA]</scope>
    <source>
        <strain evidence="2 3">C5-26</strain>
    </source>
</reference>
<keyword evidence="1" id="KW-0472">Membrane</keyword>
<accession>A0A563DY26</accession>
<proteinExistence type="predicted"/>
<protein>
    <submittedName>
        <fullName evidence="2">DUF3311 domain-containing protein</fullName>
    </submittedName>
</protein>
<evidence type="ECO:0000313" key="3">
    <source>
        <dbReference type="Proteomes" id="UP000320244"/>
    </source>
</evidence>
<gene>
    <name evidence="2" type="ORF">FGL98_14625</name>
</gene>
<keyword evidence="3" id="KW-1185">Reference proteome</keyword>
<dbReference type="Proteomes" id="UP000320244">
    <property type="component" value="Unassembled WGS sequence"/>
</dbReference>
<dbReference type="AlphaFoldDB" id="A0A563DY26"/>
<name>A0A563DY26_9MICO</name>
<dbReference type="EMBL" id="VCQV01000021">
    <property type="protein sequence ID" value="TWP35160.1"/>
    <property type="molecule type" value="Genomic_DNA"/>
</dbReference>
<evidence type="ECO:0000313" key="2">
    <source>
        <dbReference type="EMBL" id="TWP35160.1"/>
    </source>
</evidence>
<keyword evidence="1" id="KW-0812">Transmembrane</keyword>
<keyword evidence="1" id="KW-1133">Transmembrane helix</keyword>
<feature type="transmembrane region" description="Helical" evidence="1">
    <location>
        <begin position="39"/>
        <end position="61"/>
    </location>
</feature>
<comment type="caution">
    <text evidence="2">The sequence shown here is derived from an EMBL/GenBank/DDBJ whole genome shotgun (WGS) entry which is preliminary data.</text>
</comment>
<dbReference type="Pfam" id="PF11755">
    <property type="entry name" value="DUF3311"/>
    <property type="match status" value="1"/>
</dbReference>
<dbReference type="InterPro" id="IPR021741">
    <property type="entry name" value="DUF3311"/>
</dbReference>
<organism evidence="2 3">
    <name type="scientific">Leekyejoonella antrihumi</name>
    <dbReference type="NCBI Taxonomy" id="1660198"/>
    <lineage>
        <taxon>Bacteria</taxon>
        <taxon>Bacillati</taxon>
        <taxon>Actinomycetota</taxon>
        <taxon>Actinomycetes</taxon>
        <taxon>Micrococcales</taxon>
        <taxon>Dermacoccaceae</taxon>
        <taxon>Leekyejoonella</taxon>
    </lineage>
</organism>